<evidence type="ECO:0000256" key="4">
    <source>
        <dbReference type="SAM" id="Phobius"/>
    </source>
</evidence>
<dbReference type="SUPFAM" id="SSF53822">
    <property type="entry name" value="Periplasmic binding protein-like I"/>
    <property type="match status" value="1"/>
</dbReference>
<comment type="subcellular location">
    <subcellularLocation>
        <location evidence="1">Cell envelope</location>
    </subcellularLocation>
</comment>
<accession>A0A7J2U4B4</accession>
<keyword evidence="3" id="KW-0732">Signal</keyword>
<dbReference type="EMBL" id="DSEU01000040">
    <property type="protein sequence ID" value="HEM67032.1"/>
    <property type="molecule type" value="Genomic_DNA"/>
</dbReference>
<evidence type="ECO:0000256" key="2">
    <source>
        <dbReference type="ARBA" id="ARBA00007639"/>
    </source>
</evidence>
<name>A0A7J2U4B4_9CREN</name>
<dbReference type="InterPro" id="IPR028082">
    <property type="entry name" value="Peripla_BP_I"/>
</dbReference>
<dbReference type="PANTHER" id="PTHR46847">
    <property type="entry name" value="D-ALLOSE-BINDING PERIPLASMIC PROTEIN-RELATED"/>
    <property type="match status" value="1"/>
</dbReference>
<feature type="transmembrane region" description="Helical" evidence="4">
    <location>
        <begin position="7"/>
        <end position="29"/>
    </location>
</feature>
<dbReference type="Gene3D" id="3.40.50.2300">
    <property type="match status" value="2"/>
</dbReference>
<protein>
    <submittedName>
        <fullName evidence="6">Sugar ABC transporter substrate-binding protein</fullName>
    </submittedName>
</protein>
<comment type="similarity">
    <text evidence="2">Belongs to the bacterial solute-binding protein 2 family.</text>
</comment>
<dbReference type="GO" id="GO:0030246">
    <property type="term" value="F:carbohydrate binding"/>
    <property type="evidence" value="ECO:0007669"/>
    <property type="project" value="UniProtKB-ARBA"/>
</dbReference>
<evidence type="ECO:0000259" key="5">
    <source>
        <dbReference type="Pfam" id="PF13407"/>
    </source>
</evidence>
<dbReference type="Pfam" id="PF13407">
    <property type="entry name" value="Peripla_BP_4"/>
    <property type="match status" value="1"/>
</dbReference>
<evidence type="ECO:0000256" key="1">
    <source>
        <dbReference type="ARBA" id="ARBA00004196"/>
    </source>
</evidence>
<organism evidence="6">
    <name type="scientific">Ignisphaera aggregans</name>
    <dbReference type="NCBI Taxonomy" id="334771"/>
    <lineage>
        <taxon>Archaea</taxon>
        <taxon>Thermoproteota</taxon>
        <taxon>Thermoprotei</taxon>
        <taxon>Desulfurococcales</taxon>
        <taxon>Desulfurococcaceae</taxon>
        <taxon>Ignisphaera</taxon>
    </lineage>
</organism>
<sequence length="384" mass="41673">MPQYRLTTYILIVLVILVVAFAGLAGYFATQQQAKVVTVTETKMSTVSVPGPTITSTITISAPSAPKEIKLALFVVDLGHPYFQGMVAGAQRAVEYFQKLGLKISLDVFDAHNDPSTQVSQIETSIGKGYSAFLVNPITYEAAEPAMRKAKAAGIPMITLDRDVGDKTLRMLFVGTDNVKAAEIEAQEFLKILEQRGKPKPWKIVILNGLAGASSAEERKKGFHNVLDPLVQKGDIVVVYEDYADFRSDVALNKMESVLARTRDIDGVIAANDEMILGAIKALEAAGLKPCEQVVTFGFDAISAAVEAVKEGKLCGTIGQAAFIQGYWSVLAAVNHLLLGWNPPTDWFATPVVPVMKENVDWAPYVISVPIDLPVIPIEPYTKY</sequence>
<dbReference type="InterPro" id="IPR025997">
    <property type="entry name" value="SBP_2_dom"/>
</dbReference>
<comment type="caution">
    <text evidence="6">The sequence shown here is derived from an EMBL/GenBank/DDBJ whole genome shotgun (WGS) entry which is preliminary data.</text>
</comment>
<keyword evidence="4" id="KW-0472">Membrane</keyword>
<keyword evidence="4" id="KW-0812">Transmembrane</keyword>
<evidence type="ECO:0000256" key="3">
    <source>
        <dbReference type="ARBA" id="ARBA00022729"/>
    </source>
</evidence>
<gene>
    <name evidence="6" type="ORF">ENO26_05645</name>
</gene>
<dbReference type="PANTHER" id="PTHR46847:SF1">
    <property type="entry name" value="D-ALLOSE-BINDING PERIPLASMIC PROTEIN-RELATED"/>
    <property type="match status" value="1"/>
</dbReference>
<keyword evidence="4" id="KW-1133">Transmembrane helix</keyword>
<dbReference type="AlphaFoldDB" id="A0A7J2U4B4"/>
<evidence type="ECO:0000313" key="6">
    <source>
        <dbReference type="EMBL" id="HEM67032.1"/>
    </source>
</evidence>
<feature type="domain" description="Periplasmic binding protein" evidence="5">
    <location>
        <begin position="72"/>
        <end position="337"/>
    </location>
</feature>
<reference evidence="6" key="1">
    <citation type="journal article" date="2020" name="mSystems">
        <title>Genome- and Community-Level Interaction Insights into Carbon Utilization and Element Cycling Functions of Hydrothermarchaeota in Hydrothermal Sediment.</title>
        <authorList>
            <person name="Zhou Z."/>
            <person name="Liu Y."/>
            <person name="Xu W."/>
            <person name="Pan J."/>
            <person name="Luo Z.H."/>
            <person name="Li M."/>
        </authorList>
    </citation>
    <scope>NUCLEOTIDE SEQUENCE [LARGE SCALE GENOMIC DNA]</scope>
    <source>
        <strain evidence="6">SpSt-125</strain>
    </source>
</reference>
<proteinExistence type="inferred from homology"/>